<evidence type="ECO:0000313" key="2">
    <source>
        <dbReference type="EMBL" id="GAA0874555.1"/>
    </source>
</evidence>
<dbReference type="InterPro" id="IPR054239">
    <property type="entry name" value="DUF6966"/>
</dbReference>
<organism evidence="2 3">
    <name type="scientific">Wandonia haliotis</name>
    <dbReference type="NCBI Taxonomy" id="574963"/>
    <lineage>
        <taxon>Bacteria</taxon>
        <taxon>Pseudomonadati</taxon>
        <taxon>Bacteroidota</taxon>
        <taxon>Flavobacteriia</taxon>
        <taxon>Flavobacteriales</taxon>
        <taxon>Crocinitomicaceae</taxon>
        <taxon>Wandonia</taxon>
    </lineage>
</organism>
<evidence type="ECO:0000313" key="3">
    <source>
        <dbReference type="Proteomes" id="UP001501126"/>
    </source>
</evidence>
<dbReference type="Pfam" id="PF22294">
    <property type="entry name" value="DUF6966"/>
    <property type="match status" value="1"/>
</dbReference>
<evidence type="ECO:0000259" key="1">
    <source>
        <dbReference type="Pfam" id="PF22294"/>
    </source>
</evidence>
<dbReference type="Proteomes" id="UP001501126">
    <property type="component" value="Unassembled WGS sequence"/>
</dbReference>
<protein>
    <recommendedName>
        <fullName evidence="1">DUF6966 domain-containing protein</fullName>
    </recommendedName>
</protein>
<gene>
    <name evidence="2" type="ORF">GCM10009118_09630</name>
</gene>
<name>A0ABN1MMP0_9FLAO</name>
<sequence>MGKVIGNNLQMKELQGELIDELEHLITHLKKYDEENWASIFSQTQKMIDNGDIRGLEALKKMRGGMGSFIDLVICQINGHRIEKSEEDFANTELIRLGNCVFAAADKLNREIHKDSV</sequence>
<feature type="domain" description="DUF6966" evidence="1">
    <location>
        <begin position="31"/>
        <end position="82"/>
    </location>
</feature>
<reference evidence="2 3" key="1">
    <citation type="journal article" date="2019" name="Int. J. Syst. Evol. Microbiol.">
        <title>The Global Catalogue of Microorganisms (GCM) 10K type strain sequencing project: providing services to taxonomists for standard genome sequencing and annotation.</title>
        <authorList>
            <consortium name="The Broad Institute Genomics Platform"/>
            <consortium name="The Broad Institute Genome Sequencing Center for Infectious Disease"/>
            <person name="Wu L."/>
            <person name="Ma J."/>
        </authorList>
    </citation>
    <scope>NUCLEOTIDE SEQUENCE [LARGE SCALE GENOMIC DNA]</scope>
    <source>
        <strain evidence="2 3">JCM 16083</strain>
    </source>
</reference>
<keyword evidence="3" id="KW-1185">Reference proteome</keyword>
<accession>A0ABN1MMP0</accession>
<comment type="caution">
    <text evidence="2">The sequence shown here is derived from an EMBL/GenBank/DDBJ whole genome shotgun (WGS) entry which is preliminary data.</text>
</comment>
<dbReference type="EMBL" id="BAAAFH010000003">
    <property type="protein sequence ID" value="GAA0874555.1"/>
    <property type="molecule type" value="Genomic_DNA"/>
</dbReference>
<proteinExistence type="predicted"/>